<keyword evidence="13 20" id="KW-1015">Disulfide bond</keyword>
<dbReference type="PRINTS" id="PR00747">
    <property type="entry name" value="GLYHDRLASE47"/>
</dbReference>
<evidence type="ECO:0000256" key="11">
    <source>
        <dbReference type="ARBA" id="ARBA00022989"/>
    </source>
</evidence>
<dbReference type="InterPro" id="IPR012341">
    <property type="entry name" value="6hp_glycosidase-like_sf"/>
</dbReference>
<feature type="region of interest" description="Disordered" evidence="22">
    <location>
        <begin position="46"/>
        <end position="115"/>
    </location>
</feature>
<evidence type="ECO:0000256" key="9">
    <source>
        <dbReference type="ARBA" id="ARBA00022837"/>
    </source>
</evidence>
<keyword evidence="9 19" id="KW-0106">Calcium</keyword>
<keyword evidence="10" id="KW-0735">Signal-anchor</keyword>
<dbReference type="AlphaFoldDB" id="A0A267F6N8"/>
<feature type="compositionally biased region" description="Low complexity" evidence="22">
    <location>
        <begin position="85"/>
        <end position="98"/>
    </location>
</feature>
<evidence type="ECO:0000256" key="1">
    <source>
        <dbReference type="ARBA" id="ARBA00001913"/>
    </source>
</evidence>
<feature type="binding site" evidence="19">
    <location>
        <position position="561"/>
    </location>
    <ligand>
        <name>Ca(2+)</name>
        <dbReference type="ChEBI" id="CHEBI:29108"/>
    </ligand>
</feature>
<dbReference type="PANTHER" id="PTHR11742:SF55">
    <property type="entry name" value="ENDOPLASMIC RETICULUM MANNOSYL-OLIGOSACCHARIDE 1,2-ALPHA-MANNOSIDASE"/>
    <property type="match status" value="1"/>
</dbReference>
<evidence type="ECO:0000256" key="21">
    <source>
        <dbReference type="RuleBase" id="RU361193"/>
    </source>
</evidence>
<reference evidence="23 24" key="1">
    <citation type="submission" date="2017-06" db="EMBL/GenBank/DDBJ databases">
        <title>A platform for efficient transgenesis in Macrostomum lignano, a flatworm model organism for stem cell research.</title>
        <authorList>
            <person name="Berezikov E."/>
        </authorList>
    </citation>
    <scope>NUCLEOTIDE SEQUENCE [LARGE SCALE GENOMIC DNA]</scope>
    <source>
        <strain evidence="23">DV1</strain>
        <tissue evidence="23">Whole organism</tissue>
    </source>
</reference>
<dbReference type="GO" id="GO:0034976">
    <property type="term" value="P:response to endoplasmic reticulum stress"/>
    <property type="evidence" value="ECO:0007669"/>
    <property type="project" value="UniProtKB-ARBA"/>
</dbReference>
<accession>A0A267F6N8</accession>
<evidence type="ECO:0000256" key="18">
    <source>
        <dbReference type="PIRSR" id="PIRSR601382-1"/>
    </source>
</evidence>
<keyword evidence="6 19" id="KW-0479">Metal-binding</keyword>
<evidence type="ECO:0000256" key="19">
    <source>
        <dbReference type="PIRSR" id="PIRSR601382-2"/>
    </source>
</evidence>
<comment type="caution">
    <text evidence="23">The sequence shown here is derived from an EMBL/GenBank/DDBJ whole genome shotgun (WGS) entry which is preliminary data.</text>
</comment>
<evidence type="ECO:0000256" key="10">
    <source>
        <dbReference type="ARBA" id="ARBA00022968"/>
    </source>
</evidence>
<comment type="pathway">
    <text evidence="3">Protein modification; protein glycosylation.</text>
</comment>
<feature type="non-terminal residue" evidence="23">
    <location>
        <position position="1"/>
    </location>
</feature>
<dbReference type="GO" id="GO:0005975">
    <property type="term" value="P:carbohydrate metabolic process"/>
    <property type="evidence" value="ECO:0007669"/>
    <property type="project" value="InterPro"/>
</dbReference>
<sequence>RRWRGISRFQRRLVLLLLALALFVFWFALPRVAVMERAAAGQDLQMVDPPGFEAGPAKPEERADPTSASPPPELPKPPRPPALPDAPGVAGPAAGVAASRRSPLPAGSLGRLSETSPSRRQLAVLEAMQHSWKAYELYAWGKDEVHPLSKSSAVWMGAGLTLIDSLDTLMIMGMSQQVAKAREWVATQLNFDVDKPHTNVFETTIRLLGGLLSAYHLSNDSIYLDRALQLGERLLPAFSSPSGLPYSDINLHTGQASNPVWTVESSTSEVSSVQLELRELSRLTGRPEFADAADRISRVLHSADKKDGLVPIYVNSVTGRLHNGGTVSLGARGDSYYEYLIKQFVQAGKSRSFEYLRDDWLAAMDGVAKHLVRESQPHRFKFVGELLGGTTFSPKMDHLVCFLPGALAYGFLHGMPREHLRLAEQLMRTCYITYTTTATGLAPEITHFNTDAASVADTYVKPLDRHNIQRPETVESLFYMWRVTGDRKYQDWGWAIFQAFEKYTKVQPAGYVSISDVTNARNPGKRTKCESFWFAETLKYFFLLFSEDNDLLPLDKWLFNTEAHPLPIWPRQP</sequence>
<keyword evidence="12" id="KW-0472">Membrane</keyword>
<dbReference type="OrthoDB" id="8118055at2759"/>
<dbReference type="GO" id="GO:0005509">
    <property type="term" value="F:calcium ion binding"/>
    <property type="evidence" value="ECO:0007669"/>
    <property type="project" value="InterPro"/>
</dbReference>
<dbReference type="Pfam" id="PF01532">
    <property type="entry name" value="Glyco_hydro_47"/>
    <property type="match status" value="1"/>
</dbReference>
<dbReference type="GO" id="GO:0004571">
    <property type="term" value="F:mannosyl-oligosaccharide 1,2-alpha-mannosidase activity"/>
    <property type="evidence" value="ECO:0007669"/>
    <property type="project" value="UniProtKB-EC"/>
</dbReference>
<keyword evidence="7 21" id="KW-0378">Hydrolase</keyword>
<evidence type="ECO:0000256" key="16">
    <source>
        <dbReference type="ARBA" id="ARBA00048605"/>
    </source>
</evidence>
<evidence type="ECO:0000256" key="14">
    <source>
        <dbReference type="ARBA" id="ARBA00023295"/>
    </source>
</evidence>
<evidence type="ECO:0000256" key="15">
    <source>
        <dbReference type="ARBA" id="ARBA00047669"/>
    </source>
</evidence>
<evidence type="ECO:0000256" key="3">
    <source>
        <dbReference type="ARBA" id="ARBA00004922"/>
    </source>
</evidence>
<evidence type="ECO:0000256" key="12">
    <source>
        <dbReference type="ARBA" id="ARBA00023136"/>
    </source>
</evidence>
<dbReference type="FunFam" id="1.50.10.10:FF:000010">
    <property type="entry name" value="alpha-1,2-Mannosidase"/>
    <property type="match status" value="1"/>
</dbReference>
<protein>
    <recommendedName>
        <fullName evidence="21">alpha-1,2-Mannosidase</fullName>
        <ecNumber evidence="21">3.2.1.-</ecNumber>
    </recommendedName>
</protein>
<comment type="catalytic activity">
    <reaction evidence="15">
        <text>N(4)-(alpha-D-Man-(1-&gt;2)-alpha-D-Man-(1-&gt;2)-alpha-D-Man-(1-&gt;3)-[alpha-D-Man-(1-&gt;3)-[alpha-D-Man-(1-&gt;2)-alpha-D-Man-(1-&gt;6)]-alpha-D-Man-(1-&gt;6)]-beta-D-Man-(1-&gt;4)-beta-D-GlcNAc-(1-&gt;4)-beta-D-GlcNAc)-L-asparaginyl-[protein] (N-glucan mannose isomer 8A1,2,3B1,3) + 3 H2O = N(4)-(alpha-D-Man-(1-&gt;3)-[alpha-D-Man-(1-&gt;3)-[alpha-D-Man-(1-&gt;6)]-alpha-D-Man-(1-&gt;6)]-beta-D-Man-(1-&gt;4)-beta-D-GlcNAc-(1-&gt;4)-beta-D-GlcNAc)-L-asparaginyl-[protein] (N-glucan mannose isomer 5A1,2) + 3 beta-D-mannose</text>
        <dbReference type="Rhea" id="RHEA:56028"/>
        <dbReference type="Rhea" id="RHEA-COMP:14358"/>
        <dbReference type="Rhea" id="RHEA-COMP:14367"/>
        <dbReference type="ChEBI" id="CHEBI:15377"/>
        <dbReference type="ChEBI" id="CHEBI:28563"/>
        <dbReference type="ChEBI" id="CHEBI:59087"/>
        <dbReference type="ChEBI" id="CHEBI:60628"/>
        <dbReference type="EC" id="3.2.1.113"/>
    </reaction>
</comment>
<evidence type="ECO:0000256" key="4">
    <source>
        <dbReference type="ARBA" id="ARBA00007658"/>
    </source>
</evidence>
<feature type="active site" description="Proton donor" evidence="18">
    <location>
        <position position="444"/>
    </location>
</feature>
<evidence type="ECO:0000256" key="13">
    <source>
        <dbReference type="ARBA" id="ARBA00023157"/>
    </source>
</evidence>
<dbReference type="GO" id="GO:0010498">
    <property type="term" value="P:proteasomal protein catabolic process"/>
    <property type="evidence" value="ECO:0007669"/>
    <property type="project" value="UniProtKB-ARBA"/>
</dbReference>
<keyword evidence="8" id="KW-0256">Endoplasmic reticulum</keyword>
<comment type="catalytic activity">
    <reaction evidence="16">
        <text>N(4)-(alpha-D-Man-(1-&gt;2)-alpha-D-Man-(1-&gt;2)-alpha-D-Man-(1-&gt;3)-[alpha-D-Man-(1-&gt;2)-alpha-D-Man-(1-&gt;3)-[alpha-D-Man-(1-&gt;2)-alpha-D-Man-(1-&gt;6)]-alpha-D-Man-(1-&gt;6)]-beta-D-Man-(1-&gt;4)-beta-D-GlcNAc-(1-&gt;4)-beta-D-GlcNAc)-L-asparaginyl-[protein] (N-glucan mannose isomer 9A1,2,3B1,2,3) + 4 H2O = N(4)-(alpha-D-Man-(1-&gt;3)-[alpha-D-Man-(1-&gt;3)-[alpha-D-Man-(1-&gt;6)]-alpha-D-Man-(1-&gt;6)]-beta-D-Man-(1-&gt;4)-beta-D-GlcNAc-(1-&gt;4)-beta-D-GlcNAc)-L-asparaginyl-[protein] (N-glucan mannose isomer 5A1,2) + 4 beta-D-mannose</text>
        <dbReference type="Rhea" id="RHEA:56008"/>
        <dbReference type="Rhea" id="RHEA-COMP:14356"/>
        <dbReference type="Rhea" id="RHEA-COMP:14367"/>
        <dbReference type="ChEBI" id="CHEBI:15377"/>
        <dbReference type="ChEBI" id="CHEBI:28563"/>
        <dbReference type="ChEBI" id="CHEBI:59087"/>
        <dbReference type="ChEBI" id="CHEBI:139493"/>
        <dbReference type="EC" id="3.2.1.113"/>
    </reaction>
</comment>
<feature type="active site" evidence="18">
    <location>
        <position position="334"/>
    </location>
</feature>
<proteinExistence type="inferred from homology"/>
<dbReference type="STRING" id="282301.A0A267F6N8"/>
<dbReference type="InterPro" id="IPR001382">
    <property type="entry name" value="Glyco_hydro_47"/>
</dbReference>
<dbReference type="InterPro" id="IPR050749">
    <property type="entry name" value="Glycosyl_Hydrolase_47"/>
</dbReference>
<organism evidence="23 24">
    <name type="scientific">Macrostomum lignano</name>
    <dbReference type="NCBI Taxonomy" id="282301"/>
    <lineage>
        <taxon>Eukaryota</taxon>
        <taxon>Metazoa</taxon>
        <taxon>Spiralia</taxon>
        <taxon>Lophotrochozoa</taxon>
        <taxon>Platyhelminthes</taxon>
        <taxon>Rhabditophora</taxon>
        <taxon>Macrostomorpha</taxon>
        <taxon>Macrostomida</taxon>
        <taxon>Macrostomidae</taxon>
        <taxon>Macrostomum</taxon>
    </lineage>
</organism>
<comment type="similarity">
    <text evidence="4 21">Belongs to the glycosyl hydrolase 47 family.</text>
</comment>
<evidence type="ECO:0000256" key="17">
    <source>
        <dbReference type="ARBA" id="ARBA00053655"/>
    </source>
</evidence>
<dbReference type="Gene3D" id="1.50.10.10">
    <property type="match status" value="1"/>
</dbReference>
<keyword evidence="11" id="KW-1133">Transmembrane helix</keyword>
<feature type="compositionally biased region" description="Pro residues" evidence="22">
    <location>
        <begin position="68"/>
        <end position="84"/>
    </location>
</feature>
<dbReference type="InterPro" id="IPR036026">
    <property type="entry name" value="Seven-hairpin_glycosidases"/>
</dbReference>
<comment type="function">
    <text evidence="17">Involved in glycoprotein quality control targeting of misfolded glycoproteins for degradation. It primarily trims a single alpha-1,2-linked mannose residue from Man(9)GlcNAc(2) to produce Man(8)GlcNAc(2), but at high enzyme concentrations, as found in the ER quality control compartment (ERQC), it further trims the carbohydrates to Man(5-6)GlcNAc(2).</text>
</comment>
<comment type="subcellular location">
    <subcellularLocation>
        <location evidence="2">Endoplasmic reticulum membrane</location>
        <topology evidence="2">Single-pass type II membrane protein</topology>
    </subcellularLocation>
</comment>
<evidence type="ECO:0000256" key="7">
    <source>
        <dbReference type="ARBA" id="ARBA00022801"/>
    </source>
</evidence>
<evidence type="ECO:0000313" key="24">
    <source>
        <dbReference type="Proteomes" id="UP000215902"/>
    </source>
</evidence>
<feature type="disulfide bond" evidence="20">
    <location>
        <begin position="401"/>
        <end position="430"/>
    </location>
</feature>
<name>A0A267F6N8_9PLAT</name>
<feature type="active site" description="Proton donor" evidence="18">
    <location>
        <position position="202"/>
    </location>
</feature>
<evidence type="ECO:0000256" key="8">
    <source>
        <dbReference type="ARBA" id="ARBA00022824"/>
    </source>
</evidence>
<evidence type="ECO:0000256" key="2">
    <source>
        <dbReference type="ARBA" id="ARBA00004648"/>
    </source>
</evidence>
<dbReference type="GO" id="GO:0005789">
    <property type="term" value="C:endoplasmic reticulum membrane"/>
    <property type="evidence" value="ECO:0007669"/>
    <property type="project" value="UniProtKB-SubCell"/>
</dbReference>
<dbReference type="EMBL" id="NIVC01001367">
    <property type="protein sequence ID" value="PAA68864.1"/>
    <property type="molecule type" value="Genomic_DNA"/>
</dbReference>
<keyword evidence="14 21" id="KW-0326">Glycosidase</keyword>
<evidence type="ECO:0000256" key="5">
    <source>
        <dbReference type="ARBA" id="ARBA00022692"/>
    </source>
</evidence>
<evidence type="ECO:0000256" key="6">
    <source>
        <dbReference type="ARBA" id="ARBA00022723"/>
    </source>
</evidence>
<keyword evidence="5" id="KW-0812">Transmembrane</keyword>
<evidence type="ECO:0000256" key="22">
    <source>
        <dbReference type="SAM" id="MobiDB-lite"/>
    </source>
</evidence>
<dbReference type="Proteomes" id="UP000215902">
    <property type="component" value="Unassembled WGS sequence"/>
</dbReference>
<dbReference type="PANTHER" id="PTHR11742">
    <property type="entry name" value="MANNOSYL-OLIGOSACCHARIDE ALPHA-1,2-MANNOSIDASE-RELATED"/>
    <property type="match status" value="1"/>
</dbReference>
<evidence type="ECO:0000256" key="20">
    <source>
        <dbReference type="PIRSR" id="PIRSR601382-3"/>
    </source>
</evidence>
<keyword evidence="24" id="KW-1185">Reference proteome</keyword>
<dbReference type="EC" id="3.2.1.-" evidence="21"/>
<gene>
    <name evidence="23" type="ORF">BOX15_Mlig032943g1</name>
</gene>
<evidence type="ECO:0000313" key="23">
    <source>
        <dbReference type="EMBL" id="PAA68864.1"/>
    </source>
</evidence>
<comment type="cofactor">
    <cofactor evidence="1 19">
        <name>Ca(2+)</name>
        <dbReference type="ChEBI" id="CHEBI:29108"/>
    </cofactor>
</comment>
<dbReference type="SUPFAM" id="SSF48225">
    <property type="entry name" value="Seven-hairpin glycosidases"/>
    <property type="match status" value="1"/>
</dbReference>
<feature type="active site" evidence="18">
    <location>
        <position position="472"/>
    </location>
</feature>